<dbReference type="CDD" id="cd01065">
    <property type="entry name" value="NAD_bind_Shikimate_DH"/>
    <property type="match status" value="1"/>
</dbReference>
<comment type="caution">
    <text evidence="7">The sequence shown here is derived from an EMBL/GenBank/DDBJ whole genome shotgun (WGS) entry which is preliminary data.</text>
</comment>
<feature type="domain" description="Shikimate dehydrogenase substrate binding N-terminal" evidence="5">
    <location>
        <begin position="13"/>
        <end position="100"/>
    </location>
</feature>
<feature type="binding site" evidence="3">
    <location>
        <position position="98"/>
    </location>
    <ligand>
        <name>shikimate</name>
        <dbReference type="ChEBI" id="CHEBI:36208"/>
    </ligand>
</feature>
<dbReference type="Pfam" id="PF18317">
    <property type="entry name" value="SDH_C"/>
    <property type="match status" value="1"/>
</dbReference>
<comment type="subunit">
    <text evidence="3">Homodimer.</text>
</comment>
<dbReference type="EC" id="1.1.1.25" evidence="3"/>
<dbReference type="InterPro" id="IPR022893">
    <property type="entry name" value="Shikimate_DH_fam"/>
</dbReference>
<feature type="binding site" evidence="3">
    <location>
        <position position="254"/>
    </location>
    <ligand>
        <name>NADP(+)</name>
        <dbReference type="ChEBI" id="CHEBI:58349"/>
    </ligand>
</feature>
<dbReference type="InterPro" id="IPR046346">
    <property type="entry name" value="Aminoacid_DH-like_N_sf"/>
</dbReference>
<dbReference type="InterPro" id="IPR005097">
    <property type="entry name" value="Sacchrp_dh_NADP-bd"/>
</dbReference>
<comment type="caution">
    <text evidence="3">Lacks conserved residue(s) required for the propagation of feature annotation.</text>
</comment>
<gene>
    <name evidence="3" type="primary">aroE</name>
    <name evidence="7" type="ORF">LXN57_38195</name>
</gene>
<dbReference type="Pfam" id="PF08501">
    <property type="entry name" value="Shikimate_dh_N"/>
    <property type="match status" value="1"/>
</dbReference>
<comment type="pathway">
    <text evidence="1 3">Metabolic intermediate biosynthesis; chorismate biosynthesis; chorismate from D-erythrose 4-phosphate and phosphoenolpyruvate: step 4/7.</text>
</comment>
<feature type="binding site" evidence="3">
    <location>
        <position position="231"/>
    </location>
    <ligand>
        <name>NADP(+)</name>
        <dbReference type="ChEBI" id="CHEBI:58349"/>
    </ligand>
</feature>
<dbReference type="Proteomes" id="UP001523216">
    <property type="component" value="Unassembled WGS sequence"/>
</dbReference>
<dbReference type="GO" id="GO:0004764">
    <property type="term" value="F:shikimate 3-dehydrogenase (NADP+) activity"/>
    <property type="evidence" value="ECO:0007669"/>
    <property type="project" value="UniProtKB-EC"/>
</dbReference>
<feature type="binding site" evidence="3">
    <location>
        <position position="113"/>
    </location>
    <ligand>
        <name>shikimate</name>
        <dbReference type="ChEBI" id="CHEBI:36208"/>
    </ligand>
</feature>
<feature type="active site" description="Proton acceptor" evidence="3">
    <location>
        <position position="77"/>
    </location>
</feature>
<dbReference type="SUPFAM" id="SSF51735">
    <property type="entry name" value="NAD(P)-binding Rossmann-fold domains"/>
    <property type="match status" value="1"/>
</dbReference>
<dbReference type="Gene3D" id="3.40.50.720">
    <property type="entry name" value="NAD(P)-binding Rossmann-like Domain"/>
    <property type="match status" value="1"/>
</dbReference>
<feature type="domain" description="SDH C-terminal" evidence="6">
    <location>
        <begin position="254"/>
        <end position="280"/>
    </location>
</feature>
<dbReference type="PANTHER" id="PTHR21089">
    <property type="entry name" value="SHIKIMATE DEHYDROGENASE"/>
    <property type="match status" value="1"/>
</dbReference>
<name>A0ABT0YBH5_9ACTN</name>
<accession>A0ABT0YBH5</accession>
<keyword evidence="3" id="KW-0521">NADP</keyword>
<organism evidence="7 8">
    <name type="scientific">Paractinoplanes hotanensis</name>
    <dbReference type="NCBI Taxonomy" id="2906497"/>
    <lineage>
        <taxon>Bacteria</taxon>
        <taxon>Bacillati</taxon>
        <taxon>Actinomycetota</taxon>
        <taxon>Actinomycetes</taxon>
        <taxon>Micromonosporales</taxon>
        <taxon>Micromonosporaceae</taxon>
        <taxon>Paractinoplanes</taxon>
    </lineage>
</organism>
<keyword evidence="2 3" id="KW-0057">Aromatic amino acid biosynthesis</keyword>
<dbReference type="HAMAP" id="MF_00222">
    <property type="entry name" value="Shikimate_DH_AroE"/>
    <property type="match status" value="1"/>
</dbReference>
<comment type="similarity">
    <text evidence="3">Belongs to the shikimate dehydrogenase family.</text>
</comment>
<dbReference type="SUPFAM" id="SSF53223">
    <property type="entry name" value="Aminoacid dehydrogenase-like, N-terminal domain"/>
    <property type="match status" value="1"/>
</dbReference>
<evidence type="ECO:0000256" key="2">
    <source>
        <dbReference type="ARBA" id="ARBA00023141"/>
    </source>
</evidence>
<proteinExistence type="inferred from homology"/>
<dbReference type="Pfam" id="PF03435">
    <property type="entry name" value="Sacchrp_dh_NADP"/>
    <property type="match status" value="1"/>
</dbReference>
<dbReference type="InterPro" id="IPR041121">
    <property type="entry name" value="SDH_C"/>
</dbReference>
<dbReference type="InterPro" id="IPR036291">
    <property type="entry name" value="NAD(P)-bd_dom_sf"/>
</dbReference>
<keyword evidence="3 7" id="KW-0560">Oxidoreductase</keyword>
<feature type="binding site" evidence="3">
    <location>
        <begin position="137"/>
        <end position="141"/>
    </location>
    <ligand>
        <name>NADP(+)</name>
        <dbReference type="ChEBI" id="CHEBI:58349"/>
    </ligand>
</feature>
<evidence type="ECO:0000256" key="3">
    <source>
        <dbReference type="HAMAP-Rule" id="MF_00222"/>
    </source>
</evidence>
<dbReference type="InterPro" id="IPR013708">
    <property type="entry name" value="Shikimate_DH-bd_N"/>
</dbReference>
<comment type="catalytic activity">
    <reaction evidence="3">
        <text>shikimate + NADP(+) = 3-dehydroshikimate + NADPH + H(+)</text>
        <dbReference type="Rhea" id="RHEA:17737"/>
        <dbReference type="ChEBI" id="CHEBI:15378"/>
        <dbReference type="ChEBI" id="CHEBI:16630"/>
        <dbReference type="ChEBI" id="CHEBI:36208"/>
        <dbReference type="ChEBI" id="CHEBI:57783"/>
        <dbReference type="ChEBI" id="CHEBI:58349"/>
        <dbReference type="EC" id="1.1.1.25"/>
    </reaction>
</comment>
<evidence type="ECO:0000313" key="7">
    <source>
        <dbReference type="EMBL" id="MCM4083396.1"/>
    </source>
</evidence>
<feature type="domain" description="Saccharopine dehydrogenase NADP binding" evidence="4">
    <location>
        <begin position="133"/>
        <end position="206"/>
    </location>
</feature>
<dbReference type="EMBL" id="JAMQOL010000059">
    <property type="protein sequence ID" value="MCM4083396.1"/>
    <property type="molecule type" value="Genomic_DNA"/>
</dbReference>
<evidence type="ECO:0000259" key="5">
    <source>
        <dbReference type="Pfam" id="PF08501"/>
    </source>
</evidence>
<reference evidence="7 8" key="1">
    <citation type="submission" date="2022-06" db="EMBL/GenBank/DDBJ databases">
        <title>Actinoplanes abujensis sp. nov., isolated from Nigerian arid soil.</title>
        <authorList>
            <person name="Ding P."/>
        </authorList>
    </citation>
    <scope>NUCLEOTIDE SEQUENCE [LARGE SCALE GENOMIC DNA]</scope>
    <source>
        <strain evidence="8">TRM88002</strain>
    </source>
</reference>
<keyword evidence="8" id="KW-1185">Reference proteome</keyword>
<dbReference type="RefSeq" id="WP_251803097.1">
    <property type="nucleotide sequence ID" value="NZ_JAMQOL010000059.1"/>
</dbReference>
<dbReference type="NCBIfam" id="NF009201">
    <property type="entry name" value="PRK12549.1"/>
    <property type="match status" value="1"/>
</dbReference>
<dbReference type="PANTHER" id="PTHR21089:SF1">
    <property type="entry name" value="BIFUNCTIONAL 3-DEHYDROQUINATE DEHYDRATASE_SHIKIMATE DEHYDROGENASE, CHLOROPLASTIC"/>
    <property type="match status" value="1"/>
</dbReference>
<protein>
    <recommendedName>
        <fullName evidence="3">Shikimate dehydrogenase (NADP(+))</fullName>
        <shortName evidence="3">SDH</shortName>
        <ecNumber evidence="3">1.1.1.25</ecNumber>
    </recommendedName>
</protein>
<evidence type="ECO:0000259" key="6">
    <source>
        <dbReference type="Pfam" id="PF18317"/>
    </source>
</evidence>
<sequence>MTSPQQTQVLVGLLGAGIGASHAPLLHQREADRQGIRLLYTIIDSAASGLTADDLPGLLRWARTLGYRGLNVTYPFKQQIVRHLDQLSAEARILGAVNTVVFADGATCGYNTDAVGFARNFERNFRAEPRNEVVQLGAGGAGSAVAHAMLTLGARRLTLVDVDAARARRLAGLLAAEFGADRVAVGAHADLARLLAGADGLINTTPIGMAHHPGSPVAPDDLRKDLWVADIVYRPTDTALLQAARATGAVTLHGAGMSVYQAVAAFEHFTGVPADADAMLSDSEELLRSGR</sequence>
<feature type="binding site" evidence="3">
    <location>
        <position position="233"/>
    </location>
    <ligand>
        <name>shikimate</name>
        <dbReference type="ChEBI" id="CHEBI:36208"/>
    </ligand>
</feature>
<keyword evidence="3" id="KW-0028">Amino-acid biosynthesis</keyword>
<feature type="binding site" evidence="3">
    <location>
        <position position="261"/>
    </location>
    <ligand>
        <name>shikimate</name>
        <dbReference type="ChEBI" id="CHEBI:36208"/>
    </ligand>
</feature>
<evidence type="ECO:0000256" key="1">
    <source>
        <dbReference type="ARBA" id="ARBA00004871"/>
    </source>
</evidence>
<evidence type="ECO:0000313" key="8">
    <source>
        <dbReference type="Proteomes" id="UP001523216"/>
    </source>
</evidence>
<dbReference type="Gene3D" id="3.40.50.10860">
    <property type="entry name" value="Leucine Dehydrogenase, chain A, domain 1"/>
    <property type="match status" value="1"/>
</dbReference>
<evidence type="ECO:0000259" key="4">
    <source>
        <dbReference type="Pfam" id="PF03435"/>
    </source>
</evidence>
<comment type="function">
    <text evidence="3">Involved in the biosynthesis of the chorismate, which leads to the biosynthesis of aromatic amino acids. Catalyzes the reversible NADPH linked reduction of 3-dehydroshikimate (DHSA) to yield shikimate (SA).</text>
</comment>
<feature type="binding site" evidence="3">
    <location>
        <position position="73"/>
    </location>
    <ligand>
        <name>shikimate</name>
        <dbReference type="ChEBI" id="CHEBI:36208"/>
    </ligand>
</feature>
<dbReference type="NCBIfam" id="NF001319">
    <property type="entry name" value="PRK00258.3-3"/>
    <property type="match status" value="1"/>
</dbReference>